<comment type="caution">
    <text evidence="2">The sequence shown here is derived from an EMBL/GenBank/DDBJ whole genome shotgun (WGS) entry which is preliminary data.</text>
</comment>
<feature type="compositionally biased region" description="Basic and acidic residues" evidence="1">
    <location>
        <begin position="204"/>
        <end position="222"/>
    </location>
</feature>
<protein>
    <submittedName>
        <fullName evidence="2">Uncharacterized protein</fullName>
    </submittedName>
</protein>
<gene>
    <name evidence="2" type="ORF">TPAR_00758</name>
</gene>
<organism evidence="2 3">
    <name type="scientific">Tolypocladium paradoxum</name>
    <dbReference type="NCBI Taxonomy" id="94208"/>
    <lineage>
        <taxon>Eukaryota</taxon>
        <taxon>Fungi</taxon>
        <taxon>Dikarya</taxon>
        <taxon>Ascomycota</taxon>
        <taxon>Pezizomycotina</taxon>
        <taxon>Sordariomycetes</taxon>
        <taxon>Hypocreomycetidae</taxon>
        <taxon>Hypocreales</taxon>
        <taxon>Ophiocordycipitaceae</taxon>
        <taxon>Tolypocladium</taxon>
    </lineage>
</organism>
<dbReference type="AlphaFoldDB" id="A0A2S4L9B1"/>
<feature type="compositionally biased region" description="Basic and acidic residues" evidence="1">
    <location>
        <begin position="27"/>
        <end position="46"/>
    </location>
</feature>
<feature type="region of interest" description="Disordered" evidence="1">
    <location>
        <begin position="184"/>
        <end position="228"/>
    </location>
</feature>
<sequence>MGHSGDTSVTATGEPQRAHVTSKKIPKGGDPRERHVAPRGRGREPPPEDTDNAKQQGLLAGIVGRHTIRLRDGHVKPHPRHRRLPTLMGPSLVLRLHRERPDVARRILRMGFLERTQPRRQLRISHLGPPVLRWGSPDPTRLGALPARPARQGGVQRLRVEPGHLASPLPPNAVLAVRQADAARAGGVAARGPSHPKHQQHQAGHVDKVHPPKRRDNVHRPGDTSAIG</sequence>
<dbReference type="Proteomes" id="UP000237481">
    <property type="component" value="Unassembled WGS sequence"/>
</dbReference>
<accession>A0A2S4L9B1</accession>
<evidence type="ECO:0000256" key="1">
    <source>
        <dbReference type="SAM" id="MobiDB-lite"/>
    </source>
</evidence>
<proteinExistence type="predicted"/>
<dbReference type="EMBL" id="PKSG01000078">
    <property type="protein sequence ID" value="POR39022.1"/>
    <property type="molecule type" value="Genomic_DNA"/>
</dbReference>
<evidence type="ECO:0000313" key="2">
    <source>
        <dbReference type="EMBL" id="POR39022.1"/>
    </source>
</evidence>
<keyword evidence="3" id="KW-1185">Reference proteome</keyword>
<evidence type="ECO:0000313" key="3">
    <source>
        <dbReference type="Proteomes" id="UP000237481"/>
    </source>
</evidence>
<reference evidence="2 3" key="1">
    <citation type="submission" date="2018-01" db="EMBL/GenBank/DDBJ databases">
        <title>Harnessing the power of phylogenomics to disentangle the directionality and signatures of interkingdom host jumping in the parasitic fungal genus Tolypocladium.</title>
        <authorList>
            <person name="Quandt C.A."/>
            <person name="Patterson W."/>
            <person name="Spatafora J.W."/>
        </authorList>
    </citation>
    <scope>NUCLEOTIDE SEQUENCE [LARGE SCALE GENOMIC DNA]</scope>
    <source>
        <strain evidence="2 3">NRBC 100945</strain>
    </source>
</reference>
<name>A0A2S4L9B1_9HYPO</name>
<feature type="region of interest" description="Disordered" evidence="1">
    <location>
        <begin position="1"/>
        <end position="54"/>
    </location>
</feature>
<feature type="compositionally biased region" description="Polar residues" evidence="1">
    <location>
        <begin position="1"/>
        <end position="13"/>
    </location>
</feature>